<accession>S4PDA8</accession>
<proteinExistence type="predicted"/>
<reference evidence="1" key="2">
    <citation type="submission" date="2013-05" db="EMBL/GenBank/DDBJ databases">
        <authorList>
            <person name="Carter J.-M."/>
            <person name="Baker S.C."/>
            <person name="Pink R."/>
            <person name="Carter D.R.F."/>
            <person name="Collins A."/>
            <person name="Tomlin J."/>
            <person name="Gibbs M."/>
            <person name="Breuker C.J."/>
        </authorList>
    </citation>
    <scope>NUCLEOTIDE SEQUENCE</scope>
    <source>
        <tissue evidence="1">Ovary</tissue>
    </source>
</reference>
<dbReference type="AlphaFoldDB" id="S4PDA8"/>
<organism evidence="1">
    <name type="scientific">Pararge aegeria</name>
    <name type="common">speckled wood butterfly</name>
    <dbReference type="NCBI Taxonomy" id="116150"/>
    <lineage>
        <taxon>Eukaryota</taxon>
        <taxon>Metazoa</taxon>
        <taxon>Ecdysozoa</taxon>
        <taxon>Arthropoda</taxon>
        <taxon>Hexapoda</taxon>
        <taxon>Insecta</taxon>
        <taxon>Pterygota</taxon>
        <taxon>Neoptera</taxon>
        <taxon>Endopterygota</taxon>
        <taxon>Lepidoptera</taxon>
        <taxon>Glossata</taxon>
        <taxon>Ditrysia</taxon>
        <taxon>Papilionoidea</taxon>
        <taxon>Nymphalidae</taxon>
        <taxon>Satyrinae</taxon>
        <taxon>Satyrini</taxon>
        <taxon>Parargina</taxon>
        <taxon>Pararge</taxon>
    </lineage>
</organism>
<sequence length="71" mass="7938">MFSKVLSNIYTNGRKYTNSAQQFVGDDEFVDFCRHLDLGFIQGVRTKPLVQHTKTATLSKPLLAPSPNVVP</sequence>
<name>S4PDA8_9NEOP</name>
<dbReference type="EMBL" id="GAIX01007575">
    <property type="protein sequence ID" value="JAA84985.1"/>
    <property type="molecule type" value="Transcribed_RNA"/>
</dbReference>
<evidence type="ECO:0000313" key="1">
    <source>
        <dbReference type="EMBL" id="JAA84985.1"/>
    </source>
</evidence>
<protein>
    <submittedName>
        <fullName evidence="1">Uncharacterized protein</fullName>
    </submittedName>
</protein>
<reference evidence="1" key="1">
    <citation type="journal article" date="2013" name="BMC Genomics">
        <title>Unscrambling butterfly oogenesis.</title>
        <authorList>
            <person name="Carter J.M."/>
            <person name="Baker S.C."/>
            <person name="Pink R."/>
            <person name="Carter D.R."/>
            <person name="Collins A."/>
            <person name="Tomlin J."/>
            <person name="Gibbs M."/>
            <person name="Breuker C.J."/>
        </authorList>
    </citation>
    <scope>NUCLEOTIDE SEQUENCE</scope>
    <source>
        <tissue evidence="1">Ovary</tissue>
    </source>
</reference>